<reference evidence="10 11" key="1">
    <citation type="submission" date="2017-06" db="EMBL/GenBank/DDBJ databases">
        <title>A platform for efficient transgenesis in Macrostomum lignano, a flatworm model organism for stem cell research.</title>
        <authorList>
            <person name="Berezikov E."/>
        </authorList>
    </citation>
    <scope>NUCLEOTIDE SEQUENCE [LARGE SCALE GENOMIC DNA]</scope>
    <source>
        <strain evidence="10">DV1</strain>
        <tissue evidence="10">Whole organism</tissue>
    </source>
</reference>
<keyword evidence="2 5" id="KW-0479">Metal-binding</keyword>
<evidence type="ECO:0000256" key="1">
    <source>
        <dbReference type="ARBA" id="ARBA00022448"/>
    </source>
</evidence>
<protein>
    <recommendedName>
        <fullName evidence="9">RING-type domain-containing protein</fullName>
    </recommendedName>
</protein>
<dbReference type="GO" id="GO:0034058">
    <property type="term" value="P:endosomal vesicle fusion"/>
    <property type="evidence" value="ECO:0007669"/>
    <property type="project" value="TreeGrafter"/>
</dbReference>
<dbReference type="GO" id="GO:0009267">
    <property type="term" value="P:cellular response to starvation"/>
    <property type="evidence" value="ECO:0007669"/>
    <property type="project" value="TreeGrafter"/>
</dbReference>
<evidence type="ECO:0000256" key="6">
    <source>
        <dbReference type="PROSITE-ProRule" id="PRU00221"/>
    </source>
</evidence>
<dbReference type="SMART" id="SM00320">
    <property type="entry name" value="WD40"/>
    <property type="match status" value="1"/>
</dbReference>
<feature type="domain" description="RING-type" evidence="9">
    <location>
        <begin position="779"/>
        <end position="834"/>
    </location>
</feature>
<proteinExistence type="predicted"/>
<evidence type="ECO:0000256" key="4">
    <source>
        <dbReference type="ARBA" id="ARBA00022927"/>
    </source>
</evidence>
<keyword evidence="2 5" id="KW-0863">Zinc-finger</keyword>
<dbReference type="InterPro" id="IPR000547">
    <property type="entry name" value="Clathrin_H-chain/VPS_repeat"/>
</dbReference>
<keyword evidence="6" id="KW-0853">WD repeat</keyword>
<keyword evidence="1" id="KW-0813">Transport</keyword>
<evidence type="ECO:0000256" key="3">
    <source>
        <dbReference type="ARBA" id="ARBA00022833"/>
    </source>
</evidence>
<keyword evidence="3" id="KW-0862">Zinc</keyword>
<feature type="region of interest" description="Disordered" evidence="8">
    <location>
        <begin position="1"/>
        <end position="23"/>
    </location>
</feature>
<organism evidence="10 11">
    <name type="scientific">Macrostomum lignano</name>
    <dbReference type="NCBI Taxonomy" id="282301"/>
    <lineage>
        <taxon>Eukaryota</taxon>
        <taxon>Metazoa</taxon>
        <taxon>Spiralia</taxon>
        <taxon>Lophotrochozoa</taxon>
        <taxon>Platyhelminthes</taxon>
        <taxon>Rhabditophora</taxon>
        <taxon>Macrostomorpha</taxon>
        <taxon>Macrostomida</taxon>
        <taxon>Macrostomidae</taxon>
        <taxon>Macrostomum</taxon>
    </lineage>
</organism>
<keyword evidence="4" id="KW-0653">Protein transport</keyword>
<gene>
    <name evidence="10" type="ORF">BOX15_Mlig026369g1</name>
</gene>
<dbReference type="AlphaFoldDB" id="A0A267FUQ6"/>
<dbReference type="Gene3D" id="2.130.10.10">
    <property type="entry name" value="YVTN repeat-like/Quinoprotein amine dehydrogenase"/>
    <property type="match status" value="1"/>
</dbReference>
<dbReference type="Proteomes" id="UP000215902">
    <property type="component" value="Unassembled WGS sequence"/>
</dbReference>
<evidence type="ECO:0000256" key="5">
    <source>
        <dbReference type="PROSITE-ProRule" id="PRU00175"/>
    </source>
</evidence>
<name>A0A267FUQ6_9PLAT</name>
<evidence type="ECO:0000256" key="7">
    <source>
        <dbReference type="PROSITE-ProRule" id="PRU01006"/>
    </source>
</evidence>
<comment type="caution">
    <text evidence="10">The sequence shown here is derived from an EMBL/GenBank/DDBJ whole genome shotgun (WGS) entry which is preliminary data.</text>
</comment>
<dbReference type="PROSITE" id="PS50236">
    <property type="entry name" value="CHCR"/>
    <property type="match status" value="1"/>
</dbReference>
<dbReference type="GO" id="GO:0008270">
    <property type="term" value="F:zinc ion binding"/>
    <property type="evidence" value="ECO:0007669"/>
    <property type="project" value="UniProtKB-KW"/>
</dbReference>
<dbReference type="InterPro" id="IPR001841">
    <property type="entry name" value="Znf_RING"/>
</dbReference>
<dbReference type="GO" id="GO:0005770">
    <property type="term" value="C:late endosome"/>
    <property type="evidence" value="ECO:0007669"/>
    <property type="project" value="TreeGrafter"/>
</dbReference>
<dbReference type="InterPro" id="IPR036322">
    <property type="entry name" value="WD40_repeat_dom_sf"/>
</dbReference>
<dbReference type="STRING" id="282301.A0A267FUQ6"/>
<keyword evidence="11" id="KW-1185">Reference proteome</keyword>
<feature type="compositionally biased region" description="Basic and acidic residues" evidence="8">
    <location>
        <begin position="1"/>
        <end position="10"/>
    </location>
</feature>
<dbReference type="GO" id="GO:0006623">
    <property type="term" value="P:protein targeting to vacuole"/>
    <property type="evidence" value="ECO:0007669"/>
    <property type="project" value="InterPro"/>
</dbReference>
<evidence type="ECO:0000256" key="2">
    <source>
        <dbReference type="ARBA" id="ARBA00022771"/>
    </source>
</evidence>
<feature type="non-terminal residue" evidence="10">
    <location>
        <position position="1"/>
    </location>
</feature>
<dbReference type="PANTHER" id="PTHR12616:SF1">
    <property type="entry name" value="VACUOLAR PROTEIN SORTING-ASSOCIATED PROTEIN 41 HOMOLOG"/>
    <property type="match status" value="1"/>
</dbReference>
<dbReference type="InterPro" id="IPR001680">
    <property type="entry name" value="WD40_rpt"/>
</dbReference>
<dbReference type="SMART" id="SM00299">
    <property type="entry name" value="CLH"/>
    <property type="match status" value="1"/>
</dbReference>
<dbReference type="EMBL" id="NIVC01000736">
    <property type="protein sequence ID" value="PAA77521.1"/>
    <property type="molecule type" value="Genomic_DNA"/>
</dbReference>
<dbReference type="Gene3D" id="1.25.40.10">
    <property type="entry name" value="Tetratricopeptide repeat domain"/>
    <property type="match status" value="1"/>
</dbReference>
<feature type="compositionally biased region" description="Acidic residues" evidence="8">
    <location>
        <begin position="11"/>
        <end position="23"/>
    </location>
</feature>
<dbReference type="PROSITE" id="PS50089">
    <property type="entry name" value="ZF_RING_2"/>
    <property type="match status" value="1"/>
</dbReference>
<accession>A0A267FUQ6</accession>
<sequence length="839" mass="94037">EKLEESREATEEPPEAGCDSEAEYEELEPRLKYHRVGQGNTDLPRILDKDFITSLAVHSKFICVGTNWGNIYILDHMGNNIQGRSLSGHSTTVNQISVDEKGEYLASCSMDERVIIHNLFNKKTYSTLKLDKPVYAVAISPNFAATQSYVTGDDRLILVEPGFIKKQHRVLAEARPNCGAIRCIVWANSLVVWGTEEGVRAYCLVERRSLTSLPRPATETDRTAAFIQASDEANFIAAFRRSVYICRIAPDPNSGRRVGQIVASFSFPMTVCGICGFGKELLLLSQKEKEKPQLHLVEPGIDTYVELAIEELKVRGFERYSPANFRFEQLRSEGMYFIVCPKDIICAQQRDRSDHLQWLLSRGKFKQALDDVKQGGSIGEFTAASVGRKYIDHLLSVGQFGQAAELCQTVLSGKEEWEAMAYQFHQAGCTSALARHLPKSKPQLDTSVYDLVLNEVFKTDREQFLELINSWPSNLFSVRAVTRVVAEDLSRQPNDQILNRCLARLYELSGEHEKTLSILLKLRSCDAFALVRRHRLHSHVVNKLPLLFSINRERTLQMLLDDQAGFSISSIISELSSNSGLLCDYLDAVHLKDPARVEKHADKMVELYADHARQKLLPFLRSSSGFKYELALALCADRQLTEETVYILARMGRRRDALNLLLDEQQFDRVVQFCRDEADPELWMAAAEAASDRPRLITTLLENSGSEVDPAILIHKIQPGMVVPGLRNSIVKLLSDYRVGTALTQGCATIQSQDCQNLIHKQIAFARRPMSVSPSSNLCVRCRTPLLVARRMGEAPPDAGEAHLLLFNCGHYFHAECRQGSEAAAVADTDCPACAGMCY</sequence>
<dbReference type="OrthoDB" id="244107at2759"/>
<dbReference type="InterPro" id="IPR045111">
    <property type="entry name" value="Vps41/Vps8"/>
</dbReference>
<evidence type="ECO:0000256" key="8">
    <source>
        <dbReference type="SAM" id="MobiDB-lite"/>
    </source>
</evidence>
<dbReference type="Pfam" id="PF23556">
    <property type="entry name" value="TPR_Vps41"/>
    <property type="match status" value="1"/>
</dbReference>
<dbReference type="InterPro" id="IPR011990">
    <property type="entry name" value="TPR-like_helical_dom_sf"/>
</dbReference>
<dbReference type="InterPro" id="IPR015943">
    <property type="entry name" value="WD40/YVTN_repeat-like_dom_sf"/>
</dbReference>
<dbReference type="GO" id="GO:0016236">
    <property type="term" value="P:macroautophagy"/>
    <property type="evidence" value="ECO:0007669"/>
    <property type="project" value="TreeGrafter"/>
</dbReference>
<dbReference type="SUPFAM" id="SSF50978">
    <property type="entry name" value="WD40 repeat-like"/>
    <property type="match status" value="1"/>
</dbReference>
<evidence type="ECO:0000259" key="9">
    <source>
        <dbReference type="PROSITE" id="PS50089"/>
    </source>
</evidence>
<evidence type="ECO:0000313" key="11">
    <source>
        <dbReference type="Proteomes" id="UP000215902"/>
    </source>
</evidence>
<evidence type="ECO:0000313" key="10">
    <source>
        <dbReference type="EMBL" id="PAA77521.1"/>
    </source>
</evidence>
<feature type="repeat" description="WD" evidence="6">
    <location>
        <begin position="86"/>
        <end position="127"/>
    </location>
</feature>
<dbReference type="PROSITE" id="PS50082">
    <property type="entry name" value="WD_REPEATS_2"/>
    <property type="match status" value="1"/>
</dbReference>
<dbReference type="InterPro" id="IPR057780">
    <property type="entry name" value="Beta-prop_Vps41"/>
</dbReference>
<dbReference type="PANTHER" id="PTHR12616">
    <property type="entry name" value="VACUOLAR PROTEIN SORTING VPS41"/>
    <property type="match status" value="1"/>
</dbReference>
<feature type="repeat" description="CHCR" evidence="7">
    <location>
        <begin position="556"/>
        <end position="699"/>
    </location>
</feature>
<dbReference type="Pfam" id="PF23411">
    <property type="entry name" value="Beta-prop_Vps41"/>
    <property type="match status" value="1"/>
</dbReference>
<dbReference type="GO" id="GO:0030897">
    <property type="term" value="C:HOPS complex"/>
    <property type="evidence" value="ECO:0007669"/>
    <property type="project" value="TreeGrafter"/>
</dbReference>